<evidence type="ECO:0000313" key="2">
    <source>
        <dbReference type="Proteomes" id="UP000051176"/>
    </source>
</evidence>
<dbReference type="STRING" id="357278.IV61_GL001642"/>
<dbReference type="RefSeq" id="WP_020089106.1">
    <property type="nucleotide sequence ID" value="NZ_AZCZ01000002.1"/>
</dbReference>
<accession>A0A0R1GZT9</accession>
<name>A0A0R1GZT9_9LACO</name>
<dbReference type="InterPro" id="IPR007337">
    <property type="entry name" value="RelB/DinJ"/>
</dbReference>
<protein>
    <recommendedName>
        <fullName evidence="3">DNA-damage-inducible protein J</fullName>
    </recommendedName>
</protein>
<dbReference type="EMBL" id="AZCZ01000002">
    <property type="protein sequence ID" value="KRK39528.1"/>
    <property type="molecule type" value="Genomic_DNA"/>
</dbReference>
<dbReference type="OrthoDB" id="2191315at2"/>
<sequence length="96" mass="10868">MGTKKSVTKKVQISIDKKLANDAEAIFEDIGLNQATALTVFYKKVVAEGGLPFDLKQTPEQRRNCRLHEALTGIPVQKLESRGQIETWFKDETQDY</sequence>
<organism evidence="1 2">
    <name type="scientific">Levilactobacillus parabrevis ATCC 53295</name>
    <dbReference type="NCBI Taxonomy" id="1267003"/>
    <lineage>
        <taxon>Bacteria</taxon>
        <taxon>Bacillati</taxon>
        <taxon>Bacillota</taxon>
        <taxon>Bacilli</taxon>
        <taxon>Lactobacillales</taxon>
        <taxon>Lactobacillaceae</taxon>
        <taxon>Levilactobacillus</taxon>
    </lineage>
</organism>
<dbReference type="NCBIfam" id="TIGR02384">
    <property type="entry name" value="RelB_DinJ"/>
    <property type="match status" value="1"/>
</dbReference>
<dbReference type="Proteomes" id="UP000051176">
    <property type="component" value="Unassembled WGS sequence"/>
</dbReference>
<evidence type="ECO:0008006" key="3">
    <source>
        <dbReference type="Google" id="ProtNLM"/>
    </source>
</evidence>
<dbReference type="AlphaFoldDB" id="A0A0R1GZT9"/>
<comment type="caution">
    <text evidence="1">The sequence shown here is derived from an EMBL/GenBank/DDBJ whole genome shotgun (WGS) entry which is preliminary data.</text>
</comment>
<dbReference type="GO" id="GO:0006355">
    <property type="term" value="P:regulation of DNA-templated transcription"/>
    <property type="evidence" value="ECO:0007669"/>
    <property type="project" value="InterPro"/>
</dbReference>
<dbReference type="InterPro" id="IPR013321">
    <property type="entry name" value="Arc_rbn_hlx_hlx"/>
</dbReference>
<reference evidence="1 2" key="1">
    <citation type="journal article" date="2015" name="Genome Announc.">
        <title>Expanding the biotechnology potential of lactobacilli through comparative genomics of 213 strains and associated genera.</title>
        <authorList>
            <person name="Sun Z."/>
            <person name="Harris H.M."/>
            <person name="McCann A."/>
            <person name="Guo C."/>
            <person name="Argimon S."/>
            <person name="Zhang W."/>
            <person name="Yang X."/>
            <person name="Jeffery I.B."/>
            <person name="Cooney J.C."/>
            <person name="Kagawa T.F."/>
            <person name="Liu W."/>
            <person name="Song Y."/>
            <person name="Salvetti E."/>
            <person name="Wrobel A."/>
            <person name="Rasinkangas P."/>
            <person name="Parkhill J."/>
            <person name="Rea M.C."/>
            <person name="O'Sullivan O."/>
            <person name="Ritari J."/>
            <person name="Douillard F.P."/>
            <person name="Paul Ross R."/>
            <person name="Yang R."/>
            <person name="Briner A.E."/>
            <person name="Felis G.E."/>
            <person name="de Vos W.M."/>
            <person name="Barrangou R."/>
            <person name="Klaenhammer T.R."/>
            <person name="Caufield P.W."/>
            <person name="Cui Y."/>
            <person name="Zhang H."/>
            <person name="O'Toole P.W."/>
        </authorList>
    </citation>
    <scope>NUCLEOTIDE SEQUENCE [LARGE SCALE GENOMIC DNA]</scope>
    <source>
        <strain evidence="1 2">ATCC 53295</strain>
    </source>
</reference>
<gene>
    <name evidence="1" type="ORF">FD07_GL000702</name>
</gene>
<dbReference type="Gene3D" id="1.10.1220.10">
    <property type="entry name" value="Met repressor-like"/>
    <property type="match status" value="1"/>
</dbReference>
<proteinExistence type="predicted"/>
<dbReference type="Pfam" id="PF04221">
    <property type="entry name" value="RelB"/>
    <property type="match status" value="1"/>
</dbReference>
<dbReference type="PATRIC" id="fig|1267003.4.peg.745"/>
<dbReference type="GeneID" id="97415757"/>
<keyword evidence="2" id="KW-1185">Reference proteome</keyword>
<evidence type="ECO:0000313" key="1">
    <source>
        <dbReference type="EMBL" id="KRK39528.1"/>
    </source>
</evidence>